<proteinExistence type="predicted"/>
<keyword evidence="2" id="KW-1185">Reference proteome</keyword>
<comment type="caution">
    <text evidence="1">The sequence shown here is derived from an EMBL/GenBank/DDBJ whole genome shotgun (WGS) entry which is preliminary data.</text>
</comment>
<keyword evidence="1" id="KW-0223">Dioxygenase</keyword>
<keyword evidence="1" id="KW-0560">Oxidoreductase</keyword>
<evidence type="ECO:0000313" key="2">
    <source>
        <dbReference type="Proteomes" id="UP000282977"/>
    </source>
</evidence>
<accession>A0A437J7L8</accession>
<dbReference type="OrthoDB" id="547161at2"/>
<dbReference type="Gene3D" id="2.60.120.620">
    <property type="entry name" value="q2cbj1_9rhob like domain"/>
    <property type="match status" value="1"/>
</dbReference>
<dbReference type="RefSeq" id="WP_127691010.1">
    <property type="nucleotide sequence ID" value="NZ_RZUL01000003.1"/>
</dbReference>
<evidence type="ECO:0000313" key="1">
    <source>
        <dbReference type="EMBL" id="RVT41014.1"/>
    </source>
</evidence>
<gene>
    <name evidence="1" type="ORF">ENE74_11225</name>
</gene>
<dbReference type="Proteomes" id="UP000282977">
    <property type="component" value="Unassembled WGS sequence"/>
</dbReference>
<dbReference type="SUPFAM" id="SSF51197">
    <property type="entry name" value="Clavaminate synthase-like"/>
    <property type="match status" value="1"/>
</dbReference>
<sequence>MKPLVRHMIAAPWHLLQLATGAKSFRDNPLIGSKWLNGKGLHVGRMALAHRLAWARRARLRHLVAAEDRIQFDAQGYVALPDFLGPAQFEALRRAVLDRPAPAREMLQGDTITRRIAIDEAMLRAIPALGALIATPRWRGLMHYVASYASEPLYYIQTILSHRADAPPDPQEALHADTFHPTMKAWFFLTDVAADEGPFTYVPGSHRLTPQRIAWEKARSLIAPEGVDHLSARGSMRVDAAELPGLGLPPPVALAVKANTLVVADTGGFHARGPSLRPTTRIEIWAYGRRNPFYPWTGLDPLSWRGLAHRRVGLMWAARDRLARWIGQPWNDVGAKRPGDI</sequence>
<organism evidence="1 2">
    <name type="scientific">Sphingobium algorifonticola</name>
    <dbReference type="NCBI Taxonomy" id="2008318"/>
    <lineage>
        <taxon>Bacteria</taxon>
        <taxon>Pseudomonadati</taxon>
        <taxon>Pseudomonadota</taxon>
        <taxon>Alphaproteobacteria</taxon>
        <taxon>Sphingomonadales</taxon>
        <taxon>Sphingomonadaceae</taxon>
        <taxon>Sphingobium</taxon>
    </lineage>
</organism>
<protein>
    <submittedName>
        <fullName evidence="1">Phytanoyl-CoA dioxygenase</fullName>
    </submittedName>
</protein>
<dbReference type="GO" id="GO:0016706">
    <property type="term" value="F:2-oxoglutarate-dependent dioxygenase activity"/>
    <property type="evidence" value="ECO:0007669"/>
    <property type="project" value="UniProtKB-ARBA"/>
</dbReference>
<name>A0A437J7L8_9SPHN</name>
<dbReference type="EMBL" id="RZUL01000003">
    <property type="protein sequence ID" value="RVT41014.1"/>
    <property type="molecule type" value="Genomic_DNA"/>
</dbReference>
<dbReference type="AlphaFoldDB" id="A0A437J7L8"/>
<dbReference type="InterPro" id="IPR008775">
    <property type="entry name" value="Phytyl_CoA_dOase-like"/>
</dbReference>
<dbReference type="Pfam" id="PF05721">
    <property type="entry name" value="PhyH"/>
    <property type="match status" value="1"/>
</dbReference>
<reference evidence="1 2" key="1">
    <citation type="submission" date="2019-01" db="EMBL/GenBank/DDBJ databases">
        <authorList>
            <person name="Chen W.-M."/>
        </authorList>
    </citation>
    <scope>NUCLEOTIDE SEQUENCE [LARGE SCALE GENOMIC DNA]</scope>
    <source>
        <strain evidence="1 2">TLA-22</strain>
    </source>
</reference>